<protein>
    <submittedName>
        <fullName evidence="1">Uncharacterized protein B22L22.110</fullName>
    </submittedName>
</protein>
<dbReference type="EMBL" id="BX842592">
    <property type="protein sequence ID" value="CAE55941.1"/>
    <property type="molecule type" value="Genomic_DNA"/>
</dbReference>
<dbReference type="HOGENOM" id="CLU_1768608_0_0_1"/>
<dbReference type="eggNOG" id="ENOG502RKG8">
    <property type="taxonomic scope" value="Eukaryota"/>
</dbReference>
<sequence length="147" mass="16403">MSSGALARCCFWLVVVFLARTLRPPLKSQEQPPVKPPGHLPWEEPHRHAAMCTNSHLWSHFTTTLSHLRLAGLLKKTAQVARSEEELVWTNSLALSGLAAHLEPAKAMVGKIARSDWGLYLSIQCPDNAWLLSRRINNRVSFGVDDS</sequence>
<reference evidence="1" key="1">
    <citation type="submission" date="2003-11" db="EMBL/GenBank/DDBJ databases">
        <authorList>
            <person name="Schulte U."/>
            <person name="Aign V."/>
            <person name="Hoheisel J."/>
            <person name="Brandt P."/>
            <person name="Fartmann B."/>
            <person name="Holland R."/>
            <person name="Nyakatura G."/>
            <person name="Mewes H.W."/>
            <person name="Mannhaupt G."/>
        </authorList>
    </citation>
    <scope>NUCLEOTIDE SEQUENCE</scope>
</reference>
<organism evidence="1">
    <name type="scientific">Neurospora crassa</name>
    <dbReference type="NCBI Taxonomy" id="5141"/>
    <lineage>
        <taxon>Eukaryota</taxon>
        <taxon>Fungi</taxon>
        <taxon>Dikarya</taxon>
        <taxon>Ascomycota</taxon>
        <taxon>Pezizomycotina</taxon>
        <taxon>Sordariomycetes</taxon>
        <taxon>Sordariomycetidae</taxon>
        <taxon>Sordariales</taxon>
        <taxon>Sordariaceae</taxon>
        <taxon>Neurospora</taxon>
    </lineage>
</organism>
<proteinExistence type="predicted"/>
<reference evidence="1" key="2">
    <citation type="submission" date="2003-11" db="EMBL/GenBank/DDBJ databases">
        <authorList>
            <person name="German Neurospora genome project"/>
        </authorList>
    </citation>
    <scope>NUCLEOTIDE SEQUENCE</scope>
</reference>
<evidence type="ECO:0000313" key="1">
    <source>
        <dbReference type="EMBL" id="CAE55941.1"/>
    </source>
</evidence>
<name>Q6MWT6_NEUCS</name>
<gene>
    <name evidence="1" type="primary">B22L22.110</name>
</gene>
<dbReference type="AlphaFoldDB" id="Q6MWT6"/>
<accession>Q6MWT6</accession>